<feature type="binding site" evidence="11">
    <location>
        <begin position="199"/>
        <end position="206"/>
    </location>
    <ligand>
        <name>ATP</name>
        <dbReference type="ChEBI" id="CHEBI:30616"/>
    </ligand>
</feature>
<dbReference type="AlphaFoldDB" id="A0A9D1GZY4"/>
<evidence type="ECO:0000313" key="14">
    <source>
        <dbReference type="Proteomes" id="UP000886842"/>
    </source>
</evidence>
<dbReference type="PANTHER" id="PTHR43788:SF6">
    <property type="entry name" value="DNA HELICASE B"/>
    <property type="match status" value="1"/>
</dbReference>
<accession>A0A9D1GZY4</accession>
<evidence type="ECO:0000256" key="3">
    <source>
        <dbReference type="ARBA" id="ARBA00022763"/>
    </source>
</evidence>
<dbReference type="Pfam" id="PF13245">
    <property type="entry name" value="AAA_19"/>
    <property type="match status" value="1"/>
</dbReference>
<dbReference type="GO" id="GO:0008854">
    <property type="term" value="F:exodeoxyribonuclease V activity"/>
    <property type="evidence" value="ECO:0007669"/>
    <property type="project" value="InterPro"/>
</dbReference>
<comment type="miscellaneous">
    <text evidence="11">In the RecBCD complex, RecB has a slow 3'-5' helicase, an exonuclease activity and loads RecA onto ssDNA, RecD has a fast 5'-3' helicase activity, while RecC stimulates the ATPase and processivity of the RecB helicase and contributes to recognition of the Chi site.</text>
</comment>
<dbReference type="SUPFAM" id="SSF52540">
    <property type="entry name" value="P-loop containing nucleoside triphosphate hydrolases"/>
    <property type="match status" value="1"/>
</dbReference>
<keyword evidence="7 11" id="KW-0067">ATP-binding</keyword>
<reference evidence="13" key="2">
    <citation type="journal article" date="2021" name="PeerJ">
        <title>Extensive microbial diversity within the chicken gut microbiome revealed by metagenomics and culture.</title>
        <authorList>
            <person name="Gilroy R."/>
            <person name="Ravi A."/>
            <person name="Getino M."/>
            <person name="Pursley I."/>
            <person name="Horton D.L."/>
            <person name="Alikhan N.F."/>
            <person name="Baker D."/>
            <person name="Gharbi K."/>
            <person name="Hall N."/>
            <person name="Watson M."/>
            <person name="Adriaenssens E.M."/>
            <person name="Foster-Nyarko E."/>
            <person name="Jarju S."/>
            <person name="Secka A."/>
            <person name="Antonio M."/>
            <person name="Oren A."/>
            <person name="Chaudhuri R.R."/>
            <person name="La Ragione R."/>
            <person name="Hildebrand F."/>
            <person name="Pallen M.J."/>
        </authorList>
    </citation>
    <scope>NUCLEOTIDE SEQUENCE</scope>
    <source>
        <strain evidence="13">ChiGjej1B1-24693</strain>
    </source>
</reference>
<dbReference type="InterPro" id="IPR027417">
    <property type="entry name" value="P-loop_NTPase"/>
</dbReference>
<dbReference type="NCBIfam" id="TIGR01447">
    <property type="entry name" value="recD"/>
    <property type="match status" value="1"/>
</dbReference>
<dbReference type="Proteomes" id="UP000886842">
    <property type="component" value="Unassembled WGS sequence"/>
</dbReference>
<dbReference type="Pfam" id="PF13538">
    <property type="entry name" value="UvrD_C_2"/>
    <property type="match status" value="1"/>
</dbReference>
<keyword evidence="3 11" id="KW-0227">DNA damage</keyword>
<dbReference type="InterPro" id="IPR050534">
    <property type="entry name" value="Coronavir_polyprotein_1ab"/>
</dbReference>
<dbReference type="CDD" id="cd17933">
    <property type="entry name" value="DEXSc_RecD-like"/>
    <property type="match status" value="1"/>
</dbReference>
<proteinExistence type="inferred from homology"/>
<dbReference type="InterPro" id="IPR003593">
    <property type="entry name" value="AAA+_ATPase"/>
</dbReference>
<dbReference type="GO" id="GO:0005524">
    <property type="term" value="F:ATP binding"/>
    <property type="evidence" value="ECO:0007669"/>
    <property type="project" value="UniProtKB-UniRule"/>
</dbReference>
<evidence type="ECO:0000256" key="4">
    <source>
        <dbReference type="ARBA" id="ARBA00022801"/>
    </source>
</evidence>
<evidence type="ECO:0000256" key="2">
    <source>
        <dbReference type="ARBA" id="ARBA00022741"/>
    </source>
</evidence>
<evidence type="ECO:0000259" key="12">
    <source>
        <dbReference type="SMART" id="SM00382"/>
    </source>
</evidence>
<evidence type="ECO:0000256" key="11">
    <source>
        <dbReference type="HAMAP-Rule" id="MF_01487"/>
    </source>
</evidence>
<comment type="catalytic activity">
    <reaction evidence="11">
        <text>ATP + H2O = ADP + phosphate + H(+)</text>
        <dbReference type="Rhea" id="RHEA:13065"/>
        <dbReference type="ChEBI" id="CHEBI:15377"/>
        <dbReference type="ChEBI" id="CHEBI:15378"/>
        <dbReference type="ChEBI" id="CHEBI:30616"/>
        <dbReference type="ChEBI" id="CHEBI:43474"/>
        <dbReference type="ChEBI" id="CHEBI:456216"/>
        <dbReference type="EC" id="5.6.2.3"/>
    </reaction>
</comment>
<comment type="subunit">
    <text evidence="11">Heterotrimer of RecB, RecC and RecD. All subunits contribute to DNA-binding.</text>
</comment>
<dbReference type="GO" id="GO:0017116">
    <property type="term" value="F:single-stranded DNA helicase activity"/>
    <property type="evidence" value="ECO:0007669"/>
    <property type="project" value="TreeGrafter"/>
</dbReference>
<feature type="domain" description="AAA+ ATPase" evidence="12">
    <location>
        <begin position="191"/>
        <end position="442"/>
    </location>
</feature>
<gene>
    <name evidence="11 13" type="primary">recD</name>
    <name evidence="13" type="ORF">IAA98_15080</name>
</gene>
<keyword evidence="1 11" id="KW-0540">Nuclease</keyword>
<keyword evidence="10 11" id="KW-0413">Isomerase</keyword>
<dbReference type="InterPro" id="IPR049550">
    <property type="entry name" value="RecD_N"/>
</dbReference>
<keyword evidence="6 11" id="KW-0269">Exonuclease</keyword>
<keyword evidence="4 11" id="KW-0378">Hydrolase</keyword>
<dbReference type="PANTHER" id="PTHR43788">
    <property type="entry name" value="DNA2/NAM7 HELICASE FAMILY MEMBER"/>
    <property type="match status" value="1"/>
</dbReference>
<evidence type="ECO:0000256" key="8">
    <source>
        <dbReference type="ARBA" id="ARBA00023125"/>
    </source>
</evidence>
<keyword evidence="2 11" id="KW-0547">Nucleotide-binding</keyword>
<evidence type="ECO:0000256" key="6">
    <source>
        <dbReference type="ARBA" id="ARBA00022839"/>
    </source>
</evidence>
<evidence type="ECO:0000256" key="10">
    <source>
        <dbReference type="ARBA" id="ARBA00023235"/>
    </source>
</evidence>
<dbReference type="Gene3D" id="3.40.50.300">
    <property type="entry name" value="P-loop containing nucleotide triphosphate hydrolases"/>
    <property type="match status" value="3"/>
</dbReference>
<dbReference type="EMBL" id="DVLP01000436">
    <property type="protein sequence ID" value="HIT76901.1"/>
    <property type="molecule type" value="Genomic_DNA"/>
</dbReference>
<dbReference type="CDD" id="cd18809">
    <property type="entry name" value="SF1_C_RecD"/>
    <property type="match status" value="1"/>
</dbReference>
<dbReference type="GO" id="GO:0000724">
    <property type="term" value="P:double-strand break repair via homologous recombination"/>
    <property type="evidence" value="ECO:0007669"/>
    <property type="project" value="UniProtKB-UniRule"/>
</dbReference>
<dbReference type="GO" id="GO:0009338">
    <property type="term" value="C:exodeoxyribonuclease V complex"/>
    <property type="evidence" value="ECO:0007669"/>
    <property type="project" value="InterPro"/>
</dbReference>
<evidence type="ECO:0000256" key="7">
    <source>
        <dbReference type="ARBA" id="ARBA00022840"/>
    </source>
</evidence>
<dbReference type="GO" id="GO:0003677">
    <property type="term" value="F:DNA binding"/>
    <property type="evidence" value="ECO:0007669"/>
    <property type="project" value="UniProtKB-UniRule"/>
</dbReference>
<evidence type="ECO:0000313" key="13">
    <source>
        <dbReference type="EMBL" id="HIT76901.1"/>
    </source>
</evidence>
<comment type="function">
    <text evidence="11">A helicase/nuclease that prepares dsDNA breaks (DSB) for recombinational DNA repair. Binds to DSBs and unwinds DNA via a highly rapid and processive ATP-dependent bidirectional helicase activity. Unwinds dsDNA until it encounters a Chi (crossover hotspot instigator) sequence from the 3' direction. Cuts ssDNA a few nucleotides 3' to the Chi site. The properties and activities of the enzyme are changed at Chi. The Chi-altered holoenzyme produces a long 3'-ssDNA overhang and facilitates RecA-binding to the ssDNA for homologous DNA recombination and repair. Holoenzyme degrades any linearized DNA that is unable to undergo homologous recombination. In the holoenzyme this subunit has ssDNA-dependent ATPase and 5'-3' helicase activity. When added to pre-assembled RecBC greatly stimulates nuclease activity and augments holoenzyme processivity. Negatively regulates the RecA-loading ability of RecBCD.</text>
</comment>
<dbReference type="HAMAP" id="MF_01487">
    <property type="entry name" value="RecD"/>
    <property type="match status" value="1"/>
</dbReference>
<comment type="similarity">
    <text evidence="11">Belongs to the RecD family.</text>
</comment>
<organism evidence="13 14">
    <name type="scientific">Candidatus Avipropionibacterium avicola</name>
    <dbReference type="NCBI Taxonomy" id="2840701"/>
    <lineage>
        <taxon>Bacteria</taxon>
        <taxon>Bacillati</taxon>
        <taxon>Actinomycetota</taxon>
        <taxon>Actinomycetes</taxon>
        <taxon>Propionibacteriales</taxon>
        <taxon>Propionibacteriaceae</taxon>
        <taxon>Propionibacteriaceae incertae sedis</taxon>
        <taxon>Candidatus Avipropionibacterium</taxon>
    </lineage>
</organism>
<keyword evidence="5 11" id="KW-0347">Helicase</keyword>
<dbReference type="GO" id="GO:0043139">
    <property type="term" value="F:5'-3' DNA helicase activity"/>
    <property type="evidence" value="ECO:0007669"/>
    <property type="project" value="UniProtKB-UniRule"/>
</dbReference>
<keyword evidence="8 11" id="KW-0238">DNA-binding</keyword>
<dbReference type="Pfam" id="PF21185">
    <property type="entry name" value="RecD_N"/>
    <property type="match status" value="1"/>
</dbReference>
<dbReference type="Gene3D" id="1.10.10.1020">
    <property type="entry name" value="RecBCD complex, subunit RecD, N-terminal domain"/>
    <property type="match status" value="1"/>
</dbReference>
<dbReference type="InterPro" id="IPR041851">
    <property type="entry name" value="RecD_N_sf"/>
</dbReference>
<comment type="caution">
    <text evidence="13">The sequence shown here is derived from an EMBL/GenBank/DDBJ whole genome shotgun (WGS) entry which is preliminary data.</text>
</comment>
<evidence type="ECO:0000256" key="9">
    <source>
        <dbReference type="ARBA" id="ARBA00023204"/>
    </source>
</evidence>
<dbReference type="EC" id="5.6.2.3" evidence="11"/>
<protein>
    <recommendedName>
        <fullName evidence="11">RecBCD enzyme subunit RecD</fullName>
        <ecNumber evidence="11">5.6.2.3</ecNumber>
    </recommendedName>
    <alternativeName>
        <fullName evidence="11">DNA 5'-3' helicase subunit RecD</fullName>
    </alternativeName>
    <alternativeName>
        <fullName evidence="11">Exonuclease V subunit RecD</fullName>
        <shortName evidence="11">ExoV subunit RecD</shortName>
    </alternativeName>
    <alternativeName>
        <fullName evidence="11">Helicase/nuclease RecBCD subunit RecD</fullName>
    </alternativeName>
</protein>
<reference evidence="13" key="1">
    <citation type="submission" date="2020-10" db="EMBL/GenBank/DDBJ databases">
        <authorList>
            <person name="Gilroy R."/>
        </authorList>
    </citation>
    <scope>NUCLEOTIDE SEQUENCE</scope>
    <source>
        <strain evidence="13">ChiGjej1B1-24693</strain>
    </source>
</reference>
<dbReference type="Gene3D" id="2.30.30.940">
    <property type="match status" value="1"/>
</dbReference>
<name>A0A9D1GZY4_9ACTN</name>
<evidence type="ECO:0000256" key="1">
    <source>
        <dbReference type="ARBA" id="ARBA00022722"/>
    </source>
</evidence>
<keyword evidence="9 11" id="KW-0234">DNA repair</keyword>
<dbReference type="InterPro" id="IPR027785">
    <property type="entry name" value="UvrD-like_helicase_C"/>
</dbReference>
<evidence type="ECO:0000256" key="5">
    <source>
        <dbReference type="ARBA" id="ARBA00022806"/>
    </source>
</evidence>
<dbReference type="SMART" id="SM00382">
    <property type="entry name" value="AAA"/>
    <property type="match status" value="1"/>
</dbReference>
<dbReference type="InterPro" id="IPR006344">
    <property type="entry name" value="RecD"/>
</dbReference>
<sequence>MRAETETAIALVDAPTLVGRFHRAGVLGLADVHTALGLGRIGGEDRDPVLLAVALTVRALRGGSVCVDLRTVAETVFEAAEEAVESQDLPWPDPEPWIAAVRDSPLVTDGSGTGTDAAGGRPLRLDRSTLYLERYWAEEDVVREQLRSRLGEVPLVDHDRLRAGLDRVFDPADLAEGEADRQRIAAAAAVLGRITVVAGGPGTGKTTTVAKLLALLADQPGRRRVALAAPTGKAAARLGEAVTEATAQLPAEDAARVGTVTASTLHRLLGTRWDRPGRFVHGRDHHLPYEVIVVDEMSMVSLPMMARLLEAVRPDARLILVGDPDQLTSVEAGAVMADIVQALPGVGAELTGPAQQQLAELADDGRGITLPTDIRSGVVRLTHTWRFTGAISQLATAIREGDADRACEIVAAGHDDLEFIATDPEDLRIDHLDRVRHRTQQAATAMVEAAIAGDAEAAVSALDRHRVLCGHRSGPFGVRRWTREIERWWHQAGLAIAGPADEPWYVGRPVLVTANNYELGLFNGDTGVVVDTADGLRAVFSRDGGHLSHAPARLEQVQTVHAMTVHQGQGSQFTEVSFVVPPQDSPLLTRELVYTAVTRATDRVTIVGSLESLHRAVLRPANRASGLRQRL</sequence>